<gene>
    <name evidence="4" type="ORF">A1O9_02865</name>
</gene>
<dbReference type="GO" id="GO:1900237">
    <property type="term" value="P:positive regulation of induction of conjugation with cellular fusion"/>
    <property type="evidence" value="ECO:0007669"/>
    <property type="project" value="EnsemblFungi"/>
</dbReference>
<feature type="compositionally biased region" description="Polar residues" evidence="2">
    <location>
        <begin position="437"/>
        <end position="446"/>
    </location>
</feature>
<dbReference type="SUPFAM" id="SSF50978">
    <property type="entry name" value="WD40 repeat-like"/>
    <property type="match status" value="1"/>
</dbReference>
<sequence>MVAFDEDDDRDVLGSQDGSSDNDADETMRDIDDGDGDGDIDQDADGDLDPDADGDQDGDGDGDGDMDGEGDGDGEGDEEEDAESQSGGSQPSDNEESGEPAATQDGTQQSSSAQGDASRGTAAQSNILPEFLEALTYDIVPTIAAPQSTSINAVCATSDMRWVFTGGSDGYIRKFNWVDSVNNKLALTVAQRHPFVDSVVKAGVLMTYWENMDARPVANQALSPVYSLACQSQALWLLSGTSSGAIRLQSIRHDEGREIALLRKHTSAVSVLSLSHDEKSLLSGSWDKTVLDWDLETGQVRTAFGARAGQISAIESRPMSSLPVPAELGEVAPVSGTFASNDAKPTTNGIKAEASSRAASQGVVATPDSLFGDGGDDDLFGDGNVNMTNGSDLNDVFGGEDDELSRAMTSAPHPEELVDQVMQDSTEKPAATEQEGQESNNSQDVTNEVNGITSTAEQRLTNGLAHAEDLEKEPMNEGSNRDEDAPPTSDSTFLATSIDGTIRVWDRRQADPVARILPRNTPPWCLSACWSPDGNFIYAGRRNNTVEEYDLRKGLKGPERVFRFPNGSGAVTSVRAMPNGRHLICASYDILRLYDLKDSQATRSTVPFLIVPGHRTGVVSHLYLDPACRFMLSTGGNRGWEGASTEVLLGYEIAVPNR</sequence>
<dbReference type="OrthoDB" id="10260946at2759"/>
<dbReference type="Proteomes" id="UP000027920">
    <property type="component" value="Unassembled WGS sequence"/>
</dbReference>
<evidence type="ECO:0000313" key="5">
    <source>
        <dbReference type="Proteomes" id="UP000027920"/>
    </source>
</evidence>
<feature type="region of interest" description="Disordered" evidence="2">
    <location>
        <begin position="1"/>
        <end position="122"/>
    </location>
</feature>
<evidence type="ECO:0000259" key="3">
    <source>
        <dbReference type="Pfam" id="PF23798"/>
    </source>
</evidence>
<feature type="compositionally biased region" description="Polar residues" evidence="2">
    <location>
        <begin position="339"/>
        <end position="349"/>
    </location>
</feature>
<dbReference type="PANTHER" id="PTHR19879:SF9">
    <property type="entry name" value="TRANSCRIPTION INITIATION FACTOR TFIID SUBUNIT 5"/>
    <property type="match status" value="1"/>
</dbReference>
<feature type="region of interest" description="Disordered" evidence="2">
    <location>
        <begin position="339"/>
        <end position="446"/>
    </location>
</feature>
<evidence type="ECO:0000256" key="1">
    <source>
        <dbReference type="PROSITE-ProRule" id="PRU00221"/>
    </source>
</evidence>
<feature type="domain" description="Transcription factor spt8 beta-propeller" evidence="3">
    <location>
        <begin position="471"/>
        <end position="653"/>
    </location>
</feature>
<dbReference type="PANTHER" id="PTHR19879">
    <property type="entry name" value="TRANSCRIPTION INITIATION FACTOR TFIID"/>
    <property type="match status" value="1"/>
</dbReference>
<organism evidence="4 5">
    <name type="scientific">Exophiala aquamarina CBS 119918</name>
    <dbReference type="NCBI Taxonomy" id="1182545"/>
    <lineage>
        <taxon>Eukaryota</taxon>
        <taxon>Fungi</taxon>
        <taxon>Dikarya</taxon>
        <taxon>Ascomycota</taxon>
        <taxon>Pezizomycotina</taxon>
        <taxon>Eurotiomycetes</taxon>
        <taxon>Chaetothyriomycetidae</taxon>
        <taxon>Chaetothyriales</taxon>
        <taxon>Herpotrichiellaceae</taxon>
        <taxon>Exophiala</taxon>
    </lineage>
</organism>
<dbReference type="FunFam" id="2.130.10.10:FF:000789">
    <property type="entry name" value="Transcription factor (SPT8), putative"/>
    <property type="match status" value="1"/>
</dbReference>
<comment type="caution">
    <text evidence="4">The sequence shown here is derived from an EMBL/GenBank/DDBJ whole genome shotgun (WGS) entry which is preliminary data.</text>
</comment>
<keyword evidence="5" id="KW-1185">Reference proteome</keyword>
<dbReference type="AlphaFoldDB" id="A0A072Q0B1"/>
<feature type="compositionally biased region" description="Acidic residues" evidence="2">
    <location>
        <begin position="32"/>
        <end position="83"/>
    </location>
</feature>
<dbReference type="STRING" id="1182545.A0A072Q0B1"/>
<feature type="compositionally biased region" description="Acidic residues" evidence="2">
    <location>
        <begin position="1"/>
        <end position="10"/>
    </location>
</feature>
<dbReference type="GO" id="GO:0000124">
    <property type="term" value="C:SAGA complex"/>
    <property type="evidence" value="ECO:0007669"/>
    <property type="project" value="EnsemblFungi"/>
</dbReference>
<evidence type="ECO:0000256" key="2">
    <source>
        <dbReference type="SAM" id="MobiDB-lite"/>
    </source>
</evidence>
<dbReference type="Pfam" id="PF23798">
    <property type="entry name" value="Beta-prop_SPT8"/>
    <property type="match status" value="2"/>
</dbReference>
<dbReference type="InterPro" id="IPR057544">
    <property type="entry name" value="Beta-prop_SPT8"/>
</dbReference>
<dbReference type="SMART" id="SM00320">
    <property type="entry name" value="WD40"/>
    <property type="match status" value="6"/>
</dbReference>
<protein>
    <submittedName>
        <fullName evidence="4">Transcriptional activator SPT8</fullName>
    </submittedName>
</protein>
<dbReference type="RefSeq" id="XP_013263890.1">
    <property type="nucleotide sequence ID" value="XM_013408436.1"/>
</dbReference>
<dbReference type="PROSITE" id="PS50294">
    <property type="entry name" value="WD_REPEATS_REGION"/>
    <property type="match status" value="1"/>
</dbReference>
<feature type="repeat" description="WD" evidence="1">
    <location>
        <begin position="262"/>
        <end position="303"/>
    </location>
</feature>
<dbReference type="InterPro" id="IPR015943">
    <property type="entry name" value="WD40/YVTN_repeat-like_dom_sf"/>
</dbReference>
<feature type="compositionally biased region" description="Polar residues" evidence="2">
    <location>
        <begin position="104"/>
        <end position="122"/>
    </location>
</feature>
<dbReference type="Gene3D" id="2.130.10.10">
    <property type="entry name" value="YVTN repeat-like/Quinoprotein amine dehydrogenase"/>
    <property type="match status" value="2"/>
</dbReference>
<dbReference type="HOGENOM" id="CLU_010934_1_0_1"/>
<dbReference type="InterPro" id="IPR036322">
    <property type="entry name" value="WD40_repeat_dom_sf"/>
</dbReference>
<dbReference type="EMBL" id="AMGV01000002">
    <property type="protein sequence ID" value="KEF61300.1"/>
    <property type="molecule type" value="Genomic_DNA"/>
</dbReference>
<reference evidence="4 5" key="1">
    <citation type="submission" date="2013-03" db="EMBL/GenBank/DDBJ databases">
        <title>The Genome Sequence of Exophiala aquamarina CBS 119918.</title>
        <authorList>
            <consortium name="The Broad Institute Genomics Platform"/>
            <person name="Cuomo C."/>
            <person name="de Hoog S."/>
            <person name="Gorbushina A."/>
            <person name="Walker B."/>
            <person name="Young S.K."/>
            <person name="Zeng Q."/>
            <person name="Gargeya S."/>
            <person name="Fitzgerald M."/>
            <person name="Haas B."/>
            <person name="Abouelleil A."/>
            <person name="Allen A.W."/>
            <person name="Alvarado L."/>
            <person name="Arachchi H.M."/>
            <person name="Berlin A.M."/>
            <person name="Chapman S.B."/>
            <person name="Gainer-Dewar J."/>
            <person name="Goldberg J."/>
            <person name="Griggs A."/>
            <person name="Gujja S."/>
            <person name="Hansen M."/>
            <person name="Howarth C."/>
            <person name="Imamovic A."/>
            <person name="Ireland A."/>
            <person name="Larimer J."/>
            <person name="McCowan C."/>
            <person name="Murphy C."/>
            <person name="Pearson M."/>
            <person name="Poon T.W."/>
            <person name="Priest M."/>
            <person name="Roberts A."/>
            <person name="Saif S."/>
            <person name="Shea T."/>
            <person name="Sisk P."/>
            <person name="Sykes S."/>
            <person name="Wortman J."/>
            <person name="Nusbaum C."/>
            <person name="Birren B."/>
        </authorList>
    </citation>
    <scope>NUCLEOTIDE SEQUENCE [LARGE SCALE GENOMIC DNA]</scope>
    <source>
        <strain evidence="4 5">CBS 119918</strain>
    </source>
</reference>
<feature type="domain" description="Transcription factor spt8 beta-propeller" evidence="3">
    <location>
        <begin position="137"/>
        <end position="321"/>
    </location>
</feature>
<dbReference type="VEuPathDB" id="FungiDB:A1O9_02865"/>
<proteinExistence type="predicted"/>
<dbReference type="GeneID" id="25277806"/>
<keyword evidence="1" id="KW-0853">WD repeat</keyword>
<feature type="compositionally biased region" description="Basic and acidic residues" evidence="2">
    <location>
        <begin position="471"/>
        <end position="484"/>
    </location>
</feature>
<name>A0A072Q0B1_9EURO</name>
<feature type="region of interest" description="Disordered" evidence="2">
    <location>
        <begin position="471"/>
        <end position="493"/>
    </location>
</feature>
<evidence type="ECO:0000313" key="4">
    <source>
        <dbReference type="EMBL" id="KEF61300.1"/>
    </source>
</evidence>
<accession>A0A072Q0B1</accession>
<dbReference type="PROSITE" id="PS50082">
    <property type="entry name" value="WD_REPEATS_2"/>
    <property type="match status" value="1"/>
</dbReference>
<dbReference type="InterPro" id="IPR001680">
    <property type="entry name" value="WD40_rpt"/>
</dbReference>